<name>A0A834P1B2_VESPE</name>
<gene>
    <name evidence="2" type="ORF">H0235_008850</name>
</gene>
<dbReference type="EMBL" id="JACSDY010000007">
    <property type="protein sequence ID" value="KAF7423567.1"/>
    <property type="molecule type" value="Genomic_DNA"/>
</dbReference>
<evidence type="ECO:0000313" key="3">
    <source>
        <dbReference type="Proteomes" id="UP000600918"/>
    </source>
</evidence>
<reference evidence="2" key="1">
    <citation type="journal article" date="2020" name="G3 (Bethesda)">
        <title>High-Quality Assemblies for Three Invasive Social Wasps from the &lt;i&gt;Vespula&lt;/i&gt; Genus.</title>
        <authorList>
            <person name="Harrop T.W.R."/>
            <person name="Guhlin J."/>
            <person name="McLaughlin G.M."/>
            <person name="Permina E."/>
            <person name="Stockwell P."/>
            <person name="Gilligan J."/>
            <person name="Le Lec M.F."/>
            <person name="Gruber M.A.M."/>
            <person name="Quinn O."/>
            <person name="Lovegrove M."/>
            <person name="Duncan E.J."/>
            <person name="Remnant E.J."/>
            <person name="Van Eeckhoven J."/>
            <person name="Graham B."/>
            <person name="Knapp R.A."/>
            <person name="Langford K.W."/>
            <person name="Kronenberg Z."/>
            <person name="Press M.O."/>
            <person name="Eacker S.M."/>
            <person name="Wilson-Rankin E.E."/>
            <person name="Purcell J."/>
            <person name="Lester P.J."/>
            <person name="Dearden P.K."/>
        </authorList>
    </citation>
    <scope>NUCLEOTIDE SEQUENCE</scope>
    <source>
        <strain evidence="2">Volc-1</strain>
    </source>
</reference>
<protein>
    <submittedName>
        <fullName evidence="2">Uncharacterized protein</fullName>
    </submittedName>
</protein>
<accession>A0A834P1B2</accession>
<feature type="compositionally biased region" description="Basic and acidic residues" evidence="1">
    <location>
        <begin position="8"/>
        <end position="29"/>
    </location>
</feature>
<evidence type="ECO:0000256" key="1">
    <source>
        <dbReference type="SAM" id="MobiDB-lite"/>
    </source>
</evidence>
<sequence>MPSKFIGGKRENERTREQEREREREREKEREREYWVAATFRSSSSYHSVDGIDPQKLWLLARSSVNSY</sequence>
<evidence type="ECO:0000313" key="2">
    <source>
        <dbReference type="EMBL" id="KAF7423567.1"/>
    </source>
</evidence>
<feature type="region of interest" description="Disordered" evidence="1">
    <location>
        <begin position="1"/>
        <end position="29"/>
    </location>
</feature>
<dbReference type="AlphaFoldDB" id="A0A834P1B2"/>
<comment type="caution">
    <text evidence="2">The sequence shown here is derived from an EMBL/GenBank/DDBJ whole genome shotgun (WGS) entry which is preliminary data.</text>
</comment>
<keyword evidence="3" id="KW-1185">Reference proteome</keyword>
<dbReference type="Proteomes" id="UP000600918">
    <property type="component" value="Unassembled WGS sequence"/>
</dbReference>
<organism evidence="2 3">
    <name type="scientific">Vespula pensylvanica</name>
    <name type="common">Western yellow jacket</name>
    <name type="synonym">Wasp</name>
    <dbReference type="NCBI Taxonomy" id="30213"/>
    <lineage>
        <taxon>Eukaryota</taxon>
        <taxon>Metazoa</taxon>
        <taxon>Ecdysozoa</taxon>
        <taxon>Arthropoda</taxon>
        <taxon>Hexapoda</taxon>
        <taxon>Insecta</taxon>
        <taxon>Pterygota</taxon>
        <taxon>Neoptera</taxon>
        <taxon>Endopterygota</taxon>
        <taxon>Hymenoptera</taxon>
        <taxon>Apocrita</taxon>
        <taxon>Aculeata</taxon>
        <taxon>Vespoidea</taxon>
        <taxon>Vespidae</taxon>
        <taxon>Vespinae</taxon>
        <taxon>Vespula</taxon>
    </lineage>
</organism>
<proteinExistence type="predicted"/>